<dbReference type="EMBL" id="JBBPFD010000001">
    <property type="protein sequence ID" value="KAK7945488.1"/>
    <property type="molecule type" value="Genomic_DNA"/>
</dbReference>
<proteinExistence type="predicted"/>
<gene>
    <name evidence="1" type="ORF">WMY93_001216</name>
</gene>
<comment type="caution">
    <text evidence="1">The sequence shown here is derived from an EMBL/GenBank/DDBJ whole genome shotgun (WGS) entry which is preliminary data.</text>
</comment>
<accession>A0AAW0Q2L2</accession>
<evidence type="ECO:0000313" key="1">
    <source>
        <dbReference type="EMBL" id="KAK7945488.1"/>
    </source>
</evidence>
<reference evidence="2" key="1">
    <citation type="submission" date="2024-04" db="EMBL/GenBank/DDBJ databases">
        <title>Salinicola lusitanus LLJ914,a marine bacterium isolated from the Okinawa Trough.</title>
        <authorList>
            <person name="Li J."/>
        </authorList>
    </citation>
    <scope>NUCLEOTIDE SEQUENCE [LARGE SCALE GENOMIC DNA]</scope>
</reference>
<protein>
    <submittedName>
        <fullName evidence="1">Uncharacterized protein</fullName>
    </submittedName>
</protein>
<dbReference type="Proteomes" id="UP001460270">
    <property type="component" value="Unassembled WGS sequence"/>
</dbReference>
<name>A0AAW0Q2L2_9GOBI</name>
<keyword evidence="2" id="KW-1185">Reference proteome</keyword>
<organism evidence="1 2">
    <name type="scientific">Mugilogobius chulae</name>
    <name type="common">yellowstripe goby</name>
    <dbReference type="NCBI Taxonomy" id="88201"/>
    <lineage>
        <taxon>Eukaryota</taxon>
        <taxon>Metazoa</taxon>
        <taxon>Chordata</taxon>
        <taxon>Craniata</taxon>
        <taxon>Vertebrata</taxon>
        <taxon>Euteleostomi</taxon>
        <taxon>Actinopterygii</taxon>
        <taxon>Neopterygii</taxon>
        <taxon>Teleostei</taxon>
        <taxon>Neoteleostei</taxon>
        <taxon>Acanthomorphata</taxon>
        <taxon>Gobiaria</taxon>
        <taxon>Gobiiformes</taxon>
        <taxon>Gobioidei</taxon>
        <taxon>Gobiidae</taxon>
        <taxon>Gobionellinae</taxon>
        <taxon>Mugilogobius</taxon>
    </lineage>
</organism>
<dbReference type="AlphaFoldDB" id="A0AAW0Q2L2"/>
<sequence>MPKCLCPPVDPCVQQGRSCGLCSLCPRELLLPKERCPHPRLVKVPGQCCEQLICPDETKTIKKYRRKQRLFEDFVNGEKDIAAMWSDSSIGFRTYALENTAMLTVPPDIRLVLLLKILWHWSFLQSNN</sequence>
<evidence type="ECO:0000313" key="2">
    <source>
        <dbReference type="Proteomes" id="UP001460270"/>
    </source>
</evidence>